<proteinExistence type="predicted"/>
<dbReference type="SUPFAM" id="SSF46894">
    <property type="entry name" value="C-terminal effector domain of the bipartite response regulators"/>
    <property type="match status" value="1"/>
</dbReference>
<dbReference type="PANTHER" id="PTHR44688">
    <property type="entry name" value="DNA-BINDING TRANSCRIPTIONAL ACTIVATOR DEVR_DOSR"/>
    <property type="match status" value="1"/>
</dbReference>
<dbReference type="InterPro" id="IPR000792">
    <property type="entry name" value="Tscrpt_reg_LuxR_C"/>
</dbReference>
<dbReference type="PANTHER" id="PTHR44688:SF16">
    <property type="entry name" value="DNA-BINDING TRANSCRIPTIONAL ACTIVATOR DEVR_DOSR"/>
    <property type="match status" value="1"/>
</dbReference>
<evidence type="ECO:0000313" key="5">
    <source>
        <dbReference type="EMBL" id="MBP2378103.1"/>
    </source>
</evidence>
<comment type="caution">
    <text evidence="5">The sequence shown here is derived from an EMBL/GenBank/DDBJ whole genome shotgun (WGS) entry which is preliminary data.</text>
</comment>
<gene>
    <name evidence="5" type="ORF">JOF42_001598</name>
</gene>
<keyword evidence="2" id="KW-0238">DNA-binding</keyword>
<evidence type="ECO:0000259" key="4">
    <source>
        <dbReference type="PROSITE" id="PS50043"/>
    </source>
</evidence>
<dbReference type="Gene3D" id="3.40.50.300">
    <property type="entry name" value="P-loop containing nucleotide triphosphate hydrolases"/>
    <property type="match status" value="1"/>
</dbReference>
<sequence length="860" mass="94397">MTAIPPPPAHAVERPRLRSRLDAALTAPLSVIVAPAGSGKTVLLSQWVAAHPELDFIWMSLEPADNDPRRFIDHLLAGVPRGAREVLDLGRPHALSDRALGRPVLDALVTVFRELPPVILVIDDLHALSGSQLLADLWWLADNLPDHTHLVLSSRVDFGLAWSDHRLRHSLLELRQTDLAFDEETSALLLERVAGAPVSSGTLAAVMERTEGWAAGVLLTGLGLRSQPDPELFARQLRGTDRLIAEYLSERALAQQEPARRDLLIRLSVLDRMCADLVESTMGVDDATALFDELERESLFLVALDRDREWFRFHPLFRELLRFRLRAQPGGRSTAILTAAAEWHLAHDDAPAAIDYLLEAHSWDRAVMVIAARGRDVVERSDTLTVSRWLESLPPEFRSTRPEVEILRGMLMMMNGDAARAEDVLRREADRTTSTPAETVVVQTYLAARVQFRPEPGVALRAAKAATDLLRQHPDLQPVELLGLTHPHLLRTAALTSGGRAHFLAGDLTAARDWFEQALDDPGAQYSLYRIHLLGALALLEVWCGRLGAASLASDEALALATDARLLSHPAPADAYLAAALVSIEHGSPSQAAVNIHEGELRAAANHRTQLMWIAHLARILDTSDPAMAEGRPTSTPPPLVADALEAALTRARRLERSSPHPIGYAFGHAVQRTWSPIAFEAVATALTEHRPDLARAQLDAAASERSETMPRATVEQLILRAWLETNQHDRDAGSAALVSALDLASRHGLVATFVRGGPEVIRMVADLPGAPSTFRTLVLERASLLRHARATSPELVEQLTDRELEILAYLPTRMTNVELAARCYVSPNTIKTHMAHIYRKLAVPNRNSAVARAQDLGLL</sequence>
<dbReference type="Pfam" id="PF25873">
    <property type="entry name" value="WHD_MalT"/>
    <property type="match status" value="1"/>
</dbReference>
<keyword evidence="6" id="KW-1185">Reference proteome</keyword>
<dbReference type="InterPro" id="IPR049945">
    <property type="entry name" value="AAA_22"/>
</dbReference>
<accession>A0ABS4WPH4</accession>
<dbReference type="SMART" id="SM00421">
    <property type="entry name" value="HTH_LUXR"/>
    <property type="match status" value="1"/>
</dbReference>
<dbReference type="InterPro" id="IPR027417">
    <property type="entry name" value="P-loop_NTPase"/>
</dbReference>
<evidence type="ECO:0000256" key="3">
    <source>
        <dbReference type="ARBA" id="ARBA00023163"/>
    </source>
</evidence>
<dbReference type="PRINTS" id="PR00038">
    <property type="entry name" value="HTHLUXR"/>
</dbReference>
<keyword evidence="1" id="KW-0805">Transcription regulation</keyword>
<dbReference type="Pfam" id="PF00196">
    <property type="entry name" value="GerE"/>
    <property type="match status" value="1"/>
</dbReference>
<dbReference type="EMBL" id="JAGIOA010000001">
    <property type="protein sequence ID" value="MBP2378103.1"/>
    <property type="molecule type" value="Genomic_DNA"/>
</dbReference>
<dbReference type="Gene3D" id="1.10.10.10">
    <property type="entry name" value="Winged helix-like DNA-binding domain superfamily/Winged helix DNA-binding domain"/>
    <property type="match status" value="1"/>
</dbReference>
<evidence type="ECO:0000256" key="2">
    <source>
        <dbReference type="ARBA" id="ARBA00023125"/>
    </source>
</evidence>
<evidence type="ECO:0000313" key="6">
    <source>
        <dbReference type="Proteomes" id="UP000703720"/>
    </source>
</evidence>
<dbReference type="Proteomes" id="UP000703720">
    <property type="component" value="Unassembled WGS sequence"/>
</dbReference>
<dbReference type="InterPro" id="IPR036388">
    <property type="entry name" value="WH-like_DNA-bd_sf"/>
</dbReference>
<organism evidence="5 6">
    <name type="scientific">Microbacterium phyllosphaerae</name>
    <dbReference type="NCBI Taxonomy" id="124798"/>
    <lineage>
        <taxon>Bacteria</taxon>
        <taxon>Bacillati</taxon>
        <taxon>Actinomycetota</taxon>
        <taxon>Actinomycetes</taxon>
        <taxon>Micrococcales</taxon>
        <taxon>Microbacteriaceae</taxon>
        <taxon>Microbacterium</taxon>
    </lineage>
</organism>
<evidence type="ECO:0000256" key="1">
    <source>
        <dbReference type="ARBA" id="ARBA00023015"/>
    </source>
</evidence>
<dbReference type="InterPro" id="IPR016032">
    <property type="entry name" value="Sig_transdc_resp-reg_C-effctor"/>
</dbReference>
<protein>
    <submittedName>
        <fullName evidence="5">LuxR family maltose regulon positive regulatory protein</fullName>
    </submittedName>
</protein>
<feature type="domain" description="HTH luxR-type" evidence="4">
    <location>
        <begin position="793"/>
        <end position="858"/>
    </location>
</feature>
<dbReference type="Pfam" id="PF13401">
    <property type="entry name" value="AAA_22"/>
    <property type="match status" value="1"/>
</dbReference>
<keyword evidence="3" id="KW-0804">Transcription</keyword>
<dbReference type="PROSITE" id="PS50043">
    <property type="entry name" value="HTH_LUXR_2"/>
    <property type="match status" value="1"/>
</dbReference>
<reference evidence="5 6" key="1">
    <citation type="submission" date="2021-03" db="EMBL/GenBank/DDBJ databases">
        <title>Sequencing the genomes of 1000 actinobacteria strains.</title>
        <authorList>
            <person name="Klenk H.-P."/>
        </authorList>
    </citation>
    <scope>NUCLEOTIDE SEQUENCE [LARGE SCALE GENOMIC DNA]</scope>
    <source>
        <strain evidence="5 6">DSM 13468</strain>
    </source>
</reference>
<dbReference type="SUPFAM" id="SSF52540">
    <property type="entry name" value="P-loop containing nucleoside triphosphate hydrolases"/>
    <property type="match status" value="1"/>
</dbReference>
<dbReference type="InterPro" id="IPR059106">
    <property type="entry name" value="WHD_MalT"/>
</dbReference>
<name>A0ABS4WPH4_9MICO</name>
<dbReference type="RefSeq" id="WP_210097378.1">
    <property type="nucleotide sequence ID" value="NZ_BAAAIO010000001.1"/>
</dbReference>
<dbReference type="CDD" id="cd06170">
    <property type="entry name" value="LuxR_C_like"/>
    <property type="match status" value="1"/>
</dbReference>